<name>A0A1I3VMT6_9BURK</name>
<proteinExistence type="inferred from homology"/>
<evidence type="ECO:0000259" key="4">
    <source>
        <dbReference type="Pfam" id="PF04717"/>
    </source>
</evidence>
<dbReference type="Pfam" id="PF22178">
    <property type="entry name" value="Gp5_trimer_C"/>
    <property type="match status" value="1"/>
</dbReference>
<dbReference type="InterPro" id="IPR054030">
    <property type="entry name" value="Gp5_Vgr_C"/>
</dbReference>
<dbReference type="SUPFAM" id="SSF69279">
    <property type="entry name" value="Phage tail proteins"/>
    <property type="match status" value="2"/>
</dbReference>
<dbReference type="AlphaFoldDB" id="A0A1I3VMT6"/>
<dbReference type="InterPro" id="IPR037026">
    <property type="entry name" value="Vgr_OB-fold_dom_sf"/>
</dbReference>
<evidence type="ECO:0000256" key="2">
    <source>
        <dbReference type="ARBA" id="ARBA00005558"/>
    </source>
</evidence>
<dbReference type="STRING" id="420953.SAMN05192543_11438"/>
<dbReference type="PANTHER" id="PTHR32305:SF15">
    <property type="entry name" value="PROTEIN RHSA-RELATED"/>
    <property type="match status" value="1"/>
</dbReference>
<dbReference type="GO" id="GO:0005576">
    <property type="term" value="C:extracellular region"/>
    <property type="evidence" value="ECO:0007669"/>
    <property type="project" value="UniProtKB-SubCell"/>
</dbReference>
<dbReference type="EMBL" id="FOQU01000014">
    <property type="protein sequence ID" value="SFJ96303.1"/>
    <property type="molecule type" value="Genomic_DNA"/>
</dbReference>
<comment type="similarity">
    <text evidence="2">Belongs to the VgrG protein family.</text>
</comment>
<dbReference type="Gene3D" id="4.10.220.110">
    <property type="match status" value="1"/>
</dbReference>
<dbReference type="Gene3D" id="2.30.110.50">
    <property type="match status" value="1"/>
</dbReference>
<dbReference type="InterPro" id="IPR017847">
    <property type="entry name" value="T6SS_RhsGE_Vgr_subset"/>
</dbReference>
<organism evidence="6 7">
    <name type="scientific">Paraburkholderia megapolitana</name>
    <dbReference type="NCBI Taxonomy" id="420953"/>
    <lineage>
        <taxon>Bacteria</taxon>
        <taxon>Pseudomonadati</taxon>
        <taxon>Pseudomonadota</taxon>
        <taxon>Betaproteobacteria</taxon>
        <taxon>Burkholderiales</taxon>
        <taxon>Burkholderiaceae</taxon>
        <taxon>Paraburkholderia</taxon>
    </lineage>
</organism>
<dbReference type="PANTHER" id="PTHR32305">
    <property type="match status" value="1"/>
</dbReference>
<evidence type="ECO:0000256" key="3">
    <source>
        <dbReference type="ARBA" id="ARBA00022525"/>
    </source>
</evidence>
<evidence type="ECO:0000313" key="7">
    <source>
        <dbReference type="Proteomes" id="UP000199548"/>
    </source>
</evidence>
<dbReference type="Proteomes" id="UP000199548">
    <property type="component" value="Unassembled WGS sequence"/>
</dbReference>
<evidence type="ECO:0000259" key="5">
    <source>
        <dbReference type="Pfam" id="PF22178"/>
    </source>
</evidence>
<dbReference type="NCBIfam" id="TIGR03361">
    <property type="entry name" value="VI_Rhs_Vgr"/>
    <property type="match status" value="1"/>
</dbReference>
<comment type="subcellular location">
    <subcellularLocation>
        <location evidence="1">Secreted</location>
    </subcellularLocation>
</comment>
<dbReference type="SUPFAM" id="SSF69349">
    <property type="entry name" value="Phage fibre proteins"/>
    <property type="match status" value="1"/>
</dbReference>
<dbReference type="Pfam" id="PF05954">
    <property type="entry name" value="Phage_GPD"/>
    <property type="match status" value="1"/>
</dbReference>
<dbReference type="InterPro" id="IPR006533">
    <property type="entry name" value="T6SS_Vgr_RhsGE"/>
</dbReference>
<gene>
    <name evidence="6" type="ORF">SAMN05192543_11438</name>
</gene>
<evidence type="ECO:0000313" key="6">
    <source>
        <dbReference type="EMBL" id="SFJ96303.1"/>
    </source>
</evidence>
<dbReference type="InterPro" id="IPR050708">
    <property type="entry name" value="T6SS_VgrG/RHS"/>
</dbReference>
<accession>A0A1I3VMT6</accession>
<dbReference type="Pfam" id="PF04717">
    <property type="entry name" value="Phage_base_V"/>
    <property type="match status" value="1"/>
</dbReference>
<sequence>MSFGSSNDAPGGSLPGIGNSLGGLAGSLASGVASHLGPLGGLVSQVNTLQRAAQLAHTGFSLLGKTPESIAGTINSAAGGPARLTQENRYVTLETPLGPDVLLVSAAVIDENVNALPAMHLDLLAHKHDLSGDALIGQRVKVRLSHQPPQSMLGRVVASSSSEDDFRYFDGYVMSFDRVGNPGKVTQYQMTVVPWFALLTRSTDCRIFQNLTARDILAQIFQEHGFSDFVFHLRITPKPIEYIVMYQESYYNFCARLMEQEGLIWTHRYEKDKHMLAIGDMNYLFQPIDGLKTLAYSTSDASKIEGCIDRLNEGRHFGVGKVTFQDFNHQNPSSPLMKVDAIPQNSQHALLDQTERYEHQSLYDHSDDGTRYARYAMEAEEAQAHRYTGSGYAWRLTTAGTTTVTGHPVEANNQEYVFLQVRHEAVNDYTQHAAELPYRNTFVCLPSKIPYRAERRTPKPLVQGTQSAIVVGPKGEQIHTNGSCVKLHFIWDRRGRMDGSDSMWIRISQPWAGDGWGAAAIPRIGQEVNVSFNQGDPDNPLIIGRVYNGEQGNPYHGAGGQTMGIKSQTHKGDGSNELRMSDVNGAQELYLHAQKDMNTVVKNNQTHTIESGNRTIKVLKGDVIKHVGTGNLTETIAKVRSSTATAINTKAIGGEAGPGEQSHQATDSIEHRVGAGVVTMLPDSIKLSLGPSSVLINASGIYIDGPVIHLNQNTLAPPAPLATTGLGADVDALAAKSPGLQKDLDTLQKAGFKISYGAPGSGSTTDRAKKTISLDGNLKNNTSMATQTLAHEAGHAMYPYTPDYSSKTAFVNGTLADEGAATMSNIRAQREILANGGPDIGIAGNSANAPAYNKAYDQFLQDGNAAAARQAIGSQYGQGETTSNTHQPYGEYYGSWYDKNFPPKN</sequence>
<dbReference type="NCBIfam" id="TIGR01646">
    <property type="entry name" value="vgr_GE"/>
    <property type="match status" value="1"/>
</dbReference>
<keyword evidence="3" id="KW-0964">Secreted</keyword>
<dbReference type="Gene3D" id="2.40.50.230">
    <property type="entry name" value="Gp5 N-terminal domain"/>
    <property type="match status" value="1"/>
</dbReference>
<dbReference type="Gene3D" id="3.55.50.10">
    <property type="entry name" value="Baseplate protein-like domains"/>
    <property type="match status" value="1"/>
</dbReference>
<evidence type="ECO:0000256" key="1">
    <source>
        <dbReference type="ARBA" id="ARBA00004613"/>
    </source>
</evidence>
<dbReference type="OrthoDB" id="1907165at2"/>
<protein>
    <submittedName>
        <fullName evidence="6">Type VI secretion system secreted protein VgrG</fullName>
    </submittedName>
</protein>
<dbReference type="SUPFAM" id="SSF69255">
    <property type="entry name" value="gp5 N-terminal domain-like"/>
    <property type="match status" value="1"/>
</dbReference>
<feature type="domain" description="Gp5/Type VI secretion system Vgr C-terminal trimerisation" evidence="5">
    <location>
        <begin position="563"/>
        <end position="655"/>
    </location>
</feature>
<dbReference type="RefSeq" id="WP_091020021.1">
    <property type="nucleotide sequence ID" value="NZ_CP041745.1"/>
</dbReference>
<dbReference type="Gene3D" id="2.20.220.20">
    <property type="match status" value="1"/>
</dbReference>
<reference evidence="6 7" key="1">
    <citation type="submission" date="2016-10" db="EMBL/GenBank/DDBJ databases">
        <authorList>
            <person name="de Groot N.N."/>
        </authorList>
    </citation>
    <scope>NUCLEOTIDE SEQUENCE [LARGE SCALE GENOMIC DNA]</scope>
    <source>
        <strain evidence="6 7">LMG 23650</strain>
    </source>
</reference>
<keyword evidence="7" id="KW-1185">Reference proteome</keyword>
<feature type="domain" description="Gp5/Type VI secretion system Vgr protein OB-fold" evidence="4">
    <location>
        <begin position="498"/>
        <end position="547"/>
    </location>
</feature>
<dbReference type="InterPro" id="IPR006531">
    <property type="entry name" value="Gp5/Vgr_OB"/>
</dbReference>